<dbReference type="Proteomes" id="UP000830719">
    <property type="component" value="Segment"/>
</dbReference>
<dbReference type="InterPro" id="IPR037205">
    <property type="entry name" value="ChaB_sf"/>
</dbReference>
<dbReference type="RefSeq" id="YP_010799633.1">
    <property type="nucleotide sequence ID" value="NC_076682.1"/>
</dbReference>
<evidence type="ECO:0000256" key="1">
    <source>
        <dbReference type="SAM" id="MobiDB-lite"/>
    </source>
</evidence>
<sequence>MFNVSQTFYKENMPAKARRLFDRTFNTYHKLDGGDEEIALHLARQAVERDYIKLNDQWIPKAAFDEIVRHTIIDSEEEDEEDLAQAQIAQLRQQHLQDVLKTQSEQADDRAVNQSSARSPYMPPVTAAAKMSASTTNAQADEETPLLSDDAEESSGSELDDFTDTDNDDIYDDDEDDDETFIVRPQ</sequence>
<dbReference type="GeneID" id="80538101"/>
<reference evidence="2" key="1">
    <citation type="submission" date="2019-01" db="EMBL/GenBank/DDBJ databases">
        <authorList>
            <person name="Trentin L.B."/>
            <person name="Santos E.R."/>
            <person name="Silva L.A."/>
            <person name="Sosa-Gomez D.R."/>
            <person name="Ribeiro B.M."/>
            <person name="Ardisson-Araujo D.M.P."/>
        </authorList>
    </citation>
    <scope>NUCLEOTIDE SEQUENCE</scope>
    <source>
        <strain evidence="2">VPN54</strain>
    </source>
</reference>
<dbReference type="Pfam" id="PF06150">
    <property type="entry name" value="ChaB"/>
    <property type="match status" value="1"/>
</dbReference>
<feature type="region of interest" description="Disordered" evidence="1">
    <location>
        <begin position="99"/>
        <end position="186"/>
    </location>
</feature>
<accession>A0AAF1DB52</accession>
<keyword evidence="3" id="KW-1185">Reference proteome</keyword>
<organism evidence="2 3">
    <name type="scientific">Rachiplusia nu nucleopolyhedrovirus</name>
    <dbReference type="NCBI Taxonomy" id="2605775"/>
    <lineage>
        <taxon>Viruses</taxon>
        <taxon>Viruses incertae sedis</taxon>
        <taxon>Naldaviricetes</taxon>
        <taxon>Lefavirales</taxon>
        <taxon>Baculoviridae</taxon>
        <taxon>Alphabaculovirus</taxon>
        <taxon>Alphabaculovirus ranus</taxon>
    </lineage>
</organism>
<dbReference type="SUPFAM" id="SSF140376">
    <property type="entry name" value="ChaB-like"/>
    <property type="match status" value="1"/>
</dbReference>
<name>A0AAF1DB52_9ABAC</name>
<feature type="compositionally biased region" description="Acidic residues" evidence="1">
    <location>
        <begin position="140"/>
        <end position="180"/>
    </location>
</feature>
<dbReference type="InterPro" id="IPR009317">
    <property type="entry name" value="ChaB"/>
</dbReference>
<proteinExistence type="predicted"/>
<dbReference type="KEGG" id="vg:80538101"/>
<evidence type="ECO:0000313" key="3">
    <source>
        <dbReference type="Proteomes" id="UP000830719"/>
    </source>
</evidence>
<protein>
    <submittedName>
        <fullName evidence="2">CHAB-LIKE1</fullName>
    </submittedName>
</protein>
<dbReference type="EMBL" id="MK419956">
    <property type="protein sequence ID" value="QEI03662.1"/>
    <property type="molecule type" value="Genomic_DNA"/>
</dbReference>
<dbReference type="Gene3D" id="1.10.1740.70">
    <property type="entry name" value="ChaB"/>
    <property type="match status" value="1"/>
</dbReference>
<evidence type="ECO:0000313" key="2">
    <source>
        <dbReference type="EMBL" id="QEI03662.1"/>
    </source>
</evidence>